<protein>
    <submittedName>
        <fullName evidence="2">Uncharacterized protein</fullName>
    </submittedName>
</protein>
<accession>X6LU37</accession>
<dbReference type="AlphaFoldDB" id="X6LU37"/>
<evidence type="ECO:0000256" key="1">
    <source>
        <dbReference type="SAM" id="MobiDB-lite"/>
    </source>
</evidence>
<sequence length="447" mass="51627">MNWALMEDMVAQGGGSSAFGDGTGMDIVNGTTIPLNPERVISEAEIMRKKDEQRPYLDLGTVKIHLHPTEPIDPRTGRVNAFVETAKETGNRNESKIDMDSAANDLAFIRHARQVNFRYLGDPVNGPSIFATGTGGVGMQGYEETQRLLEELRLRIPRSLQTFITWYYEGYNLFAIRAKASQFSSYFVHWIDDLLGKSQQLSRDEARVIGRILLCLRALTSDRSFKNLNLLELQALFGKLLKRLCEASSKRLGRVGSSDSNREMLAQLNECIVTGIKKCNQRDGFLVCLQLLNQDNLLLDELQEDRTYPMAVCKLFFHSLKKFHIICKDNETVKVIWRQIRTFFQNFDFAEWQKFDENQRKPLRIIQTIISRIVLHRHQNAFVLYQEATEMKSSGKYRPDTVDHIIAYYIHCAFTYNRQHFGEAKTQNKKKQKNEKKLTRIVKNTKR</sequence>
<organism evidence="2 3">
    <name type="scientific">Reticulomyxa filosa</name>
    <dbReference type="NCBI Taxonomy" id="46433"/>
    <lineage>
        <taxon>Eukaryota</taxon>
        <taxon>Sar</taxon>
        <taxon>Rhizaria</taxon>
        <taxon>Retaria</taxon>
        <taxon>Foraminifera</taxon>
        <taxon>Monothalamids</taxon>
        <taxon>Reticulomyxidae</taxon>
        <taxon>Reticulomyxa</taxon>
    </lineage>
</organism>
<proteinExistence type="predicted"/>
<comment type="caution">
    <text evidence="2">The sequence shown here is derived from an EMBL/GenBank/DDBJ whole genome shotgun (WGS) entry which is preliminary data.</text>
</comment>
<reference evidence="2 3" key="1">
    <citation type="journal article" date="2013" name="Curr. Biol.">
        <title>The Genome of the Foraminiferan Reticulomyxa filosa.</title>
        <authorList>
            <person name="Glockner G."/>
            <person name="Hulsmann N."/>
            <person name="Schleicher M."/>
            <person name="Noegel A.A."/>
            <person name="Eichinger L."/>
            <person name="Gallinger C."/>
            <person name="Pawlowski J."/>
            <person name="Sierra R."/>
            <person name="Euteneuer U."/>
            <person name="Pillet L."/>
            <person name="Moustafa A."/>
            <person name="Platzer M."/>
            <person name="Groth M."/>
            <person name="Szafranski K."/>
            <person name="Schliwa M."/>
        </authorList>
    </citation>
    <scope>NUCLEOTIDE SEQUENCE [LARGE SCALE GENOMIC DNA]</scope>
</reference>
<feature type="region of interest" description="Disordered" evidence="1">
    <location>
        <begin position="424"/>
        <end position="447"/>
    </location>
</feature>
<evidence type="ECO:0000313" key="2">
    <source>
        <dbReference type="EMBL" id="ETO04245.1"/>
    </source>
</evidence>
<dbReference type="Proteomes" id="UP000023152">
    <property type="component" value="Unassembled WGS sequence"/>
</dbReference>
<dbReference type="EMBL" id="ASPP01029642">
    <property type="protein sequence ID" value="ETO04245.1"/>
    <property type="molecule type" value="Genomic_DNA"/>
</dbReference>
<evidence type="ECO:0000313" key="3">
    <source>
        <dbReference type="Proteomes" id="UP000023152"/>
    </source>
</evidence>
<name>X6LU37_RETFI</name>
<gene>
    <name evidence="2" type="ORF">RFI_33150</name>
</gene>
<feature type="compositionally biased region" description="Basic residues" evidence="1">
    <location>
        <begin position="427"/>
        <end position="447"/>
    </location>
</feature>
<keyword evidence="3" id="KW-1185">Reference proteome</keyword>